<dbReference type="EMBL" id="JTKH01000025">
    <property type="protein sequence ID" value="KII75350.1"/>
    <property type="molecule type" value="Genomic_DNA"/>
</dbReference>
<dbReference type="AlphaFoldDB" id="A0A0C2NG58"/>
<reference evidence="4 5" key="1">
    <citation type="submission" date="2014-11" db="EMBL/GenBank/DDBJ databases">
        <title>Draft Genome Sequence of Vibrio piscirenalis strains CECT 8603T and CECT 8604, two marine Gammaproteobacterium isolated from cultured gilthead sea bream (Sparus aurata).</title>
        <authorList>
            <person name="Arahal D.R."/>
            <person name="Rodrigo-Torres L."/>
            <person name="Lucena T."/>
            <person name="Pujalte M.J."/>
        </authorList>
    </citation>
    <scope>NUCLEOTIDE SEQUENCE [LARGE SCALE GENOMIC DNA]</scope>
    <source>
        <strain evidence="4 5">DCR 1-4-2</strain>
    </source>
</reference>
<evidence type="ECO:0000313" key="4">
    <source>
        <dbReference type="EMBL" id="KII75350.1"/>
    </source>
</evidence>
<dbReference type="InterPro" id="IPR032518">
    <property type="entry name" value="HepII_N"/>
</dbReference>
<feature type="domain" description="Heparinase II N-terminal" evidence="3">
    <location>
        <begin position="177"/>
        <end position="399"/>
    </location>
</feature>
<dbReference type="Pfam" id="PF16332">
    <property type="entry name" value="DUF4962"/>
    <property type="match status" value="1"/>
</dbReference>
<dbReference type="InterPro" id="IPR012480">
    <property type="entry name" value="Hepar_II_III_C"/>
</dbReference>
<dbReference type="RefSeq" id="WP_040992951.1">
    <property type="nucleotide sequence ID" value="NZ_JTKH01000025.1"/>
</dbReference>
<organism evidence="4 5">
    <name type="scientific">Vibrio renipiscarius</name>
    <dbReference type="NCBI Taxonomy" id="1461322"/>
    <lineage>
        <taxon>Bacteria</taxon>
        <taxon>Pseudomonadati</taxon>
        <taxon>Pseudomonadota</taxon>
        <taxon>Gammaproteobacteria</taxon>
        <taxon>Vibrionales</taxon>
        <taxon>Vibrionaceae</taxon>
        <taxon>Vibrio</taxon>
    </lineage>
</organism>
<feature type="domain" description="Heparinase II/III-like C-terminal" evidence="2">
    <location>
        <begin position="475"/>
        <end position="632"/>
    </location>
</feature>
<dbReference type="Pfam" id="PF07940">
    <property type="entry name" value="Hepar_II_III_C"/>
    <property type="match status" value="1"/>
</dbReference>
<evidence type="ECO:0000256" key="1">
    <source>
        <dbReference type="ARBA" id="ARBA00004196"/>
    </source>
</evidence>
<dbReference type="Proteomes" id="UP000031672">
    <property type="component" value="Unassembled WGS sequence"/>
</dbReference>
<evidence type="ECO:0000313" key="5">
    <source>
        <dbReference type="Proteomes" id="UP000031672"/>
    </source>
</evidence>
<name>A0A0C2NG58_9VIBR</name>
<accession>A0A0C2NX70</accession>
<dbReference type="SUPFAM" id="SSF48230">
    <property type="entry name" value="Chondroitin AC/alginate lyase"/>
    <property type="match status" value="1"/>
</dbReference>
<gene>
    <name evidence="4" type="ORF">OJ16_18860</name>
</gene>
<evidence type="ECO:0000259" key="3">
    <source>
        <dbReference type="Pfam" id="PF16332"/>
    </source>
</evidence>
<dbReference type="InterPro" id="IPR013783">
    <property type="entry name" value="Ig-like_fold"/>
</dbReference>
<accession>A0A0C2NG58</accession>
<comment type="subcellular location">
    <subcellularLocation>
        <location evidence="1">Cell envelope</location>
    </subcellularLocation>
</comment>
<dbReference type="GO" id="GO:0030313">
    <property type="term" value="C:cell envelope"/>
    <property type="evidence" value="ECO:0007669"/>
    <property type="project" value="UniProtKB-SubCell"/>
</dbReference>
<keyword evidence="5" id="KW-1185">Reference proteome</keyword>
<evidence type="ECO:0000259" key="2">
    <source>
        <dbReference type="Pfam" id="PF07940"/>
    </source>
</evidence>
<dbReference type="GO" id="GO:0016829">
    <property type="term" value="F:lyase activity"/>
    <property type="evidence" value="ECO:0007669"/>
    <property type="project" value="InterPro"/>
</dbReference>
<proteinExistence type="predicted"/>
<dbReference type="STRING" id="1461322.OJ16_18860"/>
<sequence>MLDLYRHHDFQVFISPKNNEASSVNPPRFTWPQAEYAATYTFYLEHLSLGQQWKLDDVCSPVRIPQLLPVGNYRWKIVDNDGNESKWLGFSINQDAIAYLPPTAEALFERCVEHDQFLMYFDEDIQLSRVESWSAFEQFKRTAEKFDLNAISYPNHYIRGQEEGKRTAIANVREWIDRDLIALVLLYKIWNDETSGDNAVKLLLRLAEWSPEGPASLLRPCTWGDEVGLSLARNLFLAYHWLSPLLTDSEKEFVRPMLIRIAYQMEERLEQDQFKQFPGHSHTSRLPAYLGIAALALHKEYSRTTCARWLDYALMIYQSVLPFYGGEDGSWAEGPFYSSSYSKWFHPFFLSVERIQGFSFYNHPFYREYCKFAMDFVAPNDSIHPFGDGFWCKRDGKEWPGFFAQNPLRIYADRFGNGVVRRKCHEMESNISTYDLHLLDVIPTKHQINYANAHALNTVNARSNTELSHHFYAFAGLGKVTSQELSLSFRSSPFGNSSHRHADQGNIALLDNGHGVLIPTGSYGYRFGSGHHTNWTRTTQAHNLPLIDGCGQILDNESADARLLYEYAGEDWYINQLDLTNAYEGASGVTRHIIFIAGQGVILIDNITLTQSAPVQWRLHSELGCAWGEQQITVAHPSHNYALTLASHPTLKPTISYGYDEQNQHCDSVVSDANPNVTHIEWSLPSASKHVIAATCSKSDIDVKFVDDQQLVVKTPTQQWMFNLQTGVMTQ</sequence>
<dbReference type="Gene3D" id="1.50.10.100">
    <property type="entry name" value="Chondroitin AC/alginate lyase"/>
    <property type="match status" value="1"/>
</dbReference>
<dbReference type="InterPro" id="IPR008929">
    <property type="entry name" value="Chondroitin_lyas"/>
</dbReference>
<dbReference type="OrthoDB" id="9772435at2"/>
<dbReference type="Gene3D" id="2.70.98.70">
    <property type="match status" value="1"/>
</dbReference>
<protein>
    <submittedName>
        <fullName evidence="4">Heparinase</fullName>
    </submittedName>
</protein>
<comment type="caution">
    <text evidence="4">The sequence shown here is derived from an EMBL/GenBank/DDBJ whole genome shotgun (WGS) entry which is preliminary data.</text>
</comment>
<dbReference type="Gene3D" id="2.60.40.10">
    <property type="entry name" value="Immunoglobulins"/>
    <property type="match status" value="1"/>
</dbReference>